<keyword evidence="5" id="KW-0460">Magnesium</keyword>
<dbReference type="AlphaFoldDB" id="A0A2Z6IE11"/>
<evidence type="ECO:0000256" key="2">
    <source>
        <dbReference type="ARBA" id="ARBA00006706"/>
    </source>
</evidence>
<dbReference type="KEGG" id="sutt:SUTMEG_07470"/>
<evidence type="ECO:0000256" key="4">
    <source>
        <dbReference type="ARBA" id="ARBA00022723"/>
    </source>
</evidence>
<evidence type="ECO:0000313" key="9">
    <source>
        <dbReference type="Proteomes" id="UP000271003"/>
    </source>
</evidence>
<dbReference type="CDD" id="cd00685">
    <property type="entry name" value="Trans_IPPS_HT"/>
    <property type="match status" value="1"/>
</dbReference>
<dbReference type="SFLD" id="SFLDG01017">
    <property type="entry name" value="Polyprenyl_Transferase_Like"/>
    <property type="match status" value="1"/>
</dbReference>
<dbReference type="Proteomes" id="UP000271003">
    <property type="component" value="Chromosome"/>
</dbReference>
<dbReference type="PROSITE" id="PS00444">
    <property type="entry name" value="POLYPRENYL_SYNTHASE_2"/>
    <property type="match status" value="1"/>
</dbReference>
<dbReference type="SUPFAM" id="SSF48576">
    <property type="entry name" value="Terpenoid synthases"/>
    <property type="match status" value="1"/>
</dbReference>
<dbReference type="EMBL" id="AP018786">
    <property type="protein sequence ID" value="BBF22856.1"/>
    <property type="molecule type" value="Genomic_DNA"/>
</dbReference>
<dbReference type="InterPro" id="IPR008949">
    <property type="entry name" value="Isoprenoid_synthase_dom_sf"/>
</dbReference>
<keyword evidence="6" id="KW-0414">Isoprene biosynthesis</keyword>
<dbReference type="SFLD" id="SFLDS00005">
    <property type="entry name" value="Isoprenoid_Synthase_Type_I"/>
    <property type="match status" value="1"/>
</dbReference>
<keyword evidence="9" id="KW-1185">Reference proteome</keyword>
<gene>
    <name evidence="8" type="primary">ispA</name>
    <name evidence="8" type="ORF">SUTMEG_07470</name>
</gene>
<evidence type="ECO:0000313" key="8">
    <source>
        <dbReference type="EMBL" id="BBF22856.1"/>
    </source>
</evidence>
<protein>
    <submittedName>
        <fullName evidence="8">(2E,6E)-farnesyl diphosphate synthase</fullName>
    </submittedName>
</protein>
<dbReference type="InterPro" id="IPR000092">
    <property type="entry name" value="Polyprenyl_synt"/>
</dbReference>
<dbReference type="PANTHER" id="PTHR43281:SF1">
    <property type="entry name" value="FARNESYL DIPHOSPHATE SYNTHASE"/>
    <property type="match status" value="1"/>
</dbReference>
<dbReference type="InterPro" id="IPR053378">
    <property type="entry name" value="Prenyl_diphosphate_synthase"/>
</dbReference>
<dbReference type="Pfam" id="PF00348">
    <property type="entry name" value="polyprenyl_synt"/>
    <property type="match status" value="1"/>
</dbReference>
<evidence type="ECO:0000256" key="5">
    <source>
        <dbReference type="ARBA" id="ARBA00022842"/>
    </source>
</evidence>
<comment type="similarity">
    <text evidence="2 7">Belongs to the FPP/GGPP synthase family.</text>
</comment>
<dbReference type="NCBIfam" id="NF045485">
    <property type="entry name" value="FPPsyn"/>
    <property type="match status" value="1"/>
</dbReference>
<evidence type="ECO:0000256" key="1">
    <source>
        <dbReference type="ARBA" id="ARBA00001946"/>
    </source>
</evidence>
<organism evidence="8 9">
    <name type="scientific">Sutterella megalosphaeroides</name>
    <dbReference type="NCBI Taxonomy" id="2494234"/>
    <lineage>
        <taxon>Bacteria</taxon>
        <taxon>Pseudomonadati</taxon>
        <taxon>Pseudomonadota</taxon>
        <taxon>Betaproteobacteria</taxon>
        <taxon>Burkholderiales</taxon>
        <taxon>Sutterellaceae</taxon>
        <taxon>Sutterella</taxon>
    </lineage>
</organism>
<dbReference type="Gene3D" id="1.10.600.10">
    <property type="entry name" value="Farnesyl Diphosphate Synthase"/>
    <property type="match status" value="1"/>
</dbReference>
<dbReference type="GO" id="GO:0046872">
    <property type="term" value="F:metal ion binding"/>
    <property type="evidence" value="ECO:0007669"/>
    <property type="project" value="UniProtKB-KW"/>
</dbReference>
<evidence type="ECO:0000256" key="6">
    <source>
        <dbReference type="ARBA" id="ARBA00023229"/>
    </source>
</evidence>
<proteinExistence type="inferred from homology"/>
<dbReference type="PANTHER" id="PTHR43281">
    <property type="entry name" value="FARNESYL DIPHOSPHATE SYNTHASE"/>
    <property type="match status" value="1"/>
</dbReference>
<evidence type="ECO:0000256" key="3">
    <source>
        <dbReference type="ARBA" id="ARBA00022679"/>
    </source>
</evidence>
<dbReference type="InterPro" id="IPR033749">
    <property type="entry name" value="Polyprenyl_synt_CS"/>
</dbReference>
<evidence type="ECO:0000256" key="7">
    <source>
        <dbReference type="RuleBase" id="RU004466"/>
    </source>
</evidence>
<dbReference type="GO" id="GO:0004659">
    <property type="term" value="F:prenyltransferase activity"/>
    <property type="evidence" value="ECO:0007669"/>
    <property type="project" value="InterPro"/>
</dbReference>
<keyword evidence="4" id="KW-0479">Metal-binding</keyword>
<dbReference type="FunFam" id="1.10.600.10:FF:000001">
    <property type="entry name" value="Geranylgeranyl diphosphate synthase"/>
    <property type="match status" value="1"/>
</dbReference>
<sequence length="322" mass="34229">MTTEIDADRTAQTEGSSEARIDFSVWAHERARHFEWLAEKGLPQPGRDPKRLIGAMRYAVLGGGKRIRPLLCYAAGAVTGAPQPVLDGAALALECIHGYSLVHDDMPAMDNDTLRRGRPTVHVQYGEACAMLAGDALQTEAFSVLSKIDAAPEVVVRLLQTLSRASGVAGMAGGQAIDLEMVGAHPDEGALLRMQSMKTGALIVAAVLMGAQSGRWEELSEASKGGLALYGHSLGIAFQVVDDILDCTQDTATLGKTAGKDEKDDKPTWVSILGLEGARERARALRADAQRGLDLIAADPSVPEGALVRLTEIADYVVARSY</sequence>
<name>A0A2Z6IE11_9BURK</name>
<dbReference type="GO" id="GO:0005737">
    <property type="term" value="C:cytoplasm"/>
    <property type="evidence" value="ECO:0007669"/>
    <property type="project" value="UniProtKB-ARBA"/>
</dbReference>
<accession>A0A2Z6IE11</accession>
<comment type="cofactor">
    <cofactor evidence="1">
        <name>Mg(2+)</name>
        <dbReference type="ChEBI" id="CHEBI:18420"/>
    </cofactor>
</comment>
<keyword evidence="3 7" id="KW-0808">Transferase</keyword>
<dbReference type="PROSITE" id="PS00723">
    <property type="entry name" value="POLYPRENYL_SYNTHASE_1"/>
    <property type="match status" value="1"/>
</dbReference>
<dbReference type="GO" id="GO:0016114">
    <property type="term" value="P:terpenoid biosynthetic process"/>
    <property type="evidence" value="ECO:0007669"/>
    <property type="project" value="UniProtKB-ARBA"/>
</dbReference>
<reference evidence="8 9" key="1">
    <citation type="journal article" date="2018" name="Int. J. Syst. Evol. Microbiol.">
        <title>Mesosutterella multiformis gen. nov., sp. nov., a member of the family Sutterellaceae and Sutterella megalosphaeroides sp. nov., isolated from human faeces.</title>
        <authorList>
            <person name="Sakamoto M."/>
            <person name="Ikeyama N."/>
            <person name="Kunihiro T."/>
            <person name="Iino T."/>
            <person name="Yuki M."/>
            <person name="Ohkuma M."/>
        </authorList>
    </citation>
    <scope>NUCLEOTIDE SEQUENCE [LARGE SCALE GENOMIC DNA]</scope>
    <source>
        <strain evidence="8 9">6FBBBH3</strain>
    </source>
</reference>